<protein>
    <submittedName>
        <fullName evidence="7">Phytoene desaturase</fullName>
    </submittedName>
</protein>
<evidence type="ECO:0000256" key="2">
    <source>
        <dbReference type="ARBA" id="ARBA00006046"/>
    </source>
</evidence>
<dbReference type="AlphaFoldDB" id="U7DAR8"/>
<dbReference type="NCBIfam" id="TIGR02734">
    <property type="entry name" value="crtI_fam"/>
    <property type="match status" value="1"/>
</dbReference>
<evidence type="ECO:0000313" key="8">
    <source>
        <dbReference type="Proteomes" id="UP000017148"/>
    </source>
</evidence>
<accession>U7DAR8</accession>
<dbReference type="EMBL" id="ASJR01000005">
    <property type="protein sequence ID" value="ERP38668.1"/>
    <property type="molecule type" value="Genomic_DNA"/>
</dbReference>
<feature type="domain" description="Amine oxidase" evidence="6">
    <location>
        <begin position="14"/>
        <end position="490"/>
    </location>
</feature>
<comment type="pathway">
    <text evidence="1 5">Carotenoid biosynthesis.</text>
</comment>
<evidence type="ECO:0000256" key="4">
    <source>
        <dbReference type="ARBA" id="ARBA00023002"/>
    </source>
</evidence>
<name>U7DAR8_9BACT</name>
<dbReference type="Pfam" id="PF01593">
    <property type="entry name" value="Amino_oxidase"/>
    <property type="match status" value="1"/>
</dbReference>
<evidence type="ECO:0000256" key="5">
    <source>
        <dbReference type="RuleBase" id="RU362075"/>
    </source>
</evidence>
<evidence type="ECO:0000256" key="1">
    <source>
        <dbReference type="ARBA" id="ARBA00004829"/>
    </source>
</evidence>
<dbReference type="PANTHER" id="PTHR43734:SF7">
    <property type="entry name" value="4,4'-DIAPONEUROSPORENE OXYGENASE"/>
    <property type="match status" value="1"/>
</dbReference>
<dbReference type="InterPro" id="IPR036188">
    <property type="entry name" value="FAD/NAD-bd_sf"/>
</dbReference>
<organism evidence="7 8">
    <name type="scientific">Chitinivibrio alkaliphilus ACht1</name>
    <dbReference type="NCBI Taxonomy" id="1313304"/>
    <lineage>
        <taxon>Bacteria</taxon>
        <taxon>Pseudomonadati</taxon>
        <taxon>Fibrobacterota</taxon>
        <taxon>Chitinivibrionia</taxon>
        <taxon>Chitinivibrionales</taxon>
        <taxon>Chitinivibrionaceae</taxon>
        <taxon>Chitinivibrio</taxon>
    </lineage>
</organism>
<evidence type="ECO:0000259" key="6">
    <source>
        <dbReference type="Pfam" id="PF01593"/>
    </source>
</evidence>
<dbReference type="GO" id="GO:0016117">
    <property type="term" value="P:carotenoid biosynthetic process"/>
    <property type="evidence" value="ECO:0007669"/>
    <property type="project" value="UniProtKB-KW"/>
</dbReference>
<dbReference type="SUPFAM" id="SSF51905">
    <property type="entry name" value="FAD/NAD(P)-binding domain"/>
    <property type="match status" value="1"/>
</dbReference>
<proteinExistence type="inferred from homology"/>
<dbReference type="PANTHER" id="PTHR43734">
    <property type="entry name" value="PHYTOENE DESATURASE"/>
    <property type="match status" value="1"/>
</dbReference>
<dbReference type="Proteomes" id="UP000017148">
    <property type="component" value="Unassembled WGS sequence"/>
</dbReference>
<reference evidence="7 8" key="1">
    <citation type="journal article" date="2013" name="Environ. Microbiol.">
        <title>Genome analysis of Chitinivibrio alkaliphilus gen. nov., sp. nov., a novel extremely haloalkaliphilic anaerobic chitinolytic bacterium from the candidate phylum Termite Group 3.</title>
        <authorList>
            <person name="Sorokin D.Y."/>
            <person name="Gumerov V.M."/>
            <person name="Rakitin A.L."/>
            <person name="Beletsky A.V."/>
            <person name="Damste J.S."/>
            <person name="Muyzer G."/>
            <person name="Mardanov A.V."/>
            <person name="Ravin N.V."/>
        </authorList>
    </citation>
    <scope>NUCLEOTIDE SEQUENCE [LARGE SCALE GENOMIC DNA]</scope>
    <source>
        <strain evidence="7 8">ACht1</strain>
    </source>
</reference>
<dbReference type="STRING" id="1313304.CALK_0684"/>
<keyword evidence="3 5" id="KW-0125">Carotenoid biosynthesis</keyword>
<dbReference type="InterPro" id="IPR002937">
    <property type="entry name" value="Amino_oxidase"/>
</dbReference>
<dbReference type="PATRIC" id="fig|1313304.3.peg.656"/>
<gene>
    <name evidence="7" type="ORF">CALK_0684</name>
</gene>
<dbReference type="GO" id="GO:0016491">
    <property type="term" value="F:oxidoreductase activity"/>
    <property type="evidence" value="ECO:0007669"/>
    <property type="project" value="UniProtKB-KW"/>
</dbReference>
<sequence length="497" mass="55791">MNNKQTAVVIGGGLGGLSAAISLANRGYTVDLYEKNDHVGGKLNTASMEGFQFDLGPSILTLPDIFRTLFTEAGKNFDDYCTIFELSTHWRNFFEDGTVFDFSASKEKTRTEIDALFPGMGKKLDAYFAYCEEQYEICQRGYFSKGVDTFTGMFRATPLGDLLRRLDIFRTMHRTNTAYFGNTPVRDAFDYFIKYVGASALDAPGFMNLLSGVQFEKGLWYVQGGLFSLSRALERLAREVGVRLHTGQEVRHICTDGTKATGVSVDGKDVFASVVVCNMEVLPALRTLTSVSEKRIARLEERFPPACSGIVIHLGVDMTYPNLAHHNFIYAHDQIDHFKRVFRKKILPDDPTLYVVASTRTDASQAPAGCENIKILPHIPPLDPETPLSREEYDTLAEVCINKLERLACPNLRRHIVVRDQWCPWDIQKRYYSNRGAIYGTDTIHRRNFALKIPKKSKDLENLWFVGGSVNPGGGMPMAVLSGIQAARQITRELPLY</sequence>
<evidence type="ECO:0000313" key="7">
    <source>
        <dbReference type="EMBL" id="ERP38668.1"/>
    </source>
</evidence>
<dbReference type="Gene3D" id="3.50.50.60">
    <property type="entry name" value="FAD/NAD(P)-binding domain"/>
    <property type="match status" value="2"/>
</dbReference>
<keyword evidence="4 5" id="KW-0560">Oxidoreductase</keyword>
<dbReference type="RefSeq" id="WP_022636203.1">
    <property type="nucleotide sequence ID" value="NZ_ASJR01000005.1"/>
</dbReference>
<evidence type="ECO:0000256" key="3">
    <source>
        <dbReference type="ARBA" id="ARBA00022746"/>
    </source>
</evidence>
<comment type="caution">
    <text evidence="7">The sequence shown here is derived from an EMBL/GenBank/DDBJ whole genome shotgun (WGS) entry which is preliminary data.</text>
</comment>
<dbReference type="eggNOG" id="COG1233">
    <property type="taxonomic scope" value="Bacteria"/>
</dbReference>
<dbReference type="OrthoDB" id="9774675at2"/>
<dbReference type="InterPro" id="IPR014105">
    <property type="entry name" value="Carotenoid/retinoid_OxRdtase"/>
</dbReference>
<comment type="similarity">
    <text evidence="2 5">Belongs to the carotenoid/retinoid oxidoreductase family.</text>
</comment>
<keyword evidence="8" id="KW-1185">Reference proteome</keyword>